<feature type="transmembrane region" description="Helical" evidence="7">
    <location>
        <begin position="319"/>
        <end position="338"/>
    </location>
</feature>
<sequence>MKEIRLNNDSRANVSSAKSIFIAAFVTQFCMGYEVLLRMSAASKIKGEFFDISHPLNSGAMIGEVLGVLYLGFAISNLLMAPFIDVLGIRKVHLASIALFASGTLLIANAQPDHENAFMLLWGGSLIQGIAWGWVEAALNPLIVSIYPKQKVPKLNLFFSAFALGMLVAAPTSVMIDTYQISWRIQLCLVFIPGVIALGLALRLRYPPSERVTEGVSLPEMFKQTFGRVTFFVFLLAMLLTAATEMVPSNWMDLTLTRVVGIEGFWLVAFVYTVQIAVRLCAGFLNRHIGSSGIMFFGAVFAAVGLLVMSQAATVWSGLLAALLFGIGTSVMWPTMLGSTSERFPKGGSLAIGVMASSGMLSSYSLIAGFGVLFDQTKAKVAGGAQAFEALKEKTPEFDWVMTQSTTHMFELAALFPLALTIFFAVAWYVDSRKRRLGEGTKLGETKVVEERPSLHEPAM</sequence>
<evidence type="ECO:0000259" key="8">
    <source>
        <dbReference type="PROSITE" id="PS50850"/>
    </source>
</evidence>
<dbReference type="AlphaFoldDB" id="A0A327N9R9"/>
<keyword evidence="4 7" id="KW-0812">Transmembrane</keyword>
<dbReference type="GO" id="GO:0012505">
    <property type="term" value="C:endomembrane system"/>
    <property type="evidence" value="ECO:0007669"/>
    <property type="project" value="UniProtKB-SubCell"/>
</dbReference>
<comment type="subcellular location">
    <subcellularLocation>
        <location evidence="1">Endomembrane system</location>
        <topology evidence="1">Multi-pass membrane protein</topology>
    </subcellularLocation>
</comment>
<feature type="transmembrane region" description="Helical" evidence="7">
    <location>
        <begin position="264"/>
        <end position="282"/>
    </location>
</feature>
<evidence type="ECO:0000256" key="2">
    <source>
        <dbReference type="ARBA" id="ARBA00008335"/>
    </source>
</evidence>
<keyword evidence="5 7" id="KW-1133">Transmembrane helix</keyword>
<evidence type="ECO:0000256" key="7">
    <source>
        <dbReference type="SAM" id="Phobius"/>
    </source>
</evidence>
<feature type="transmembrane region" description="Helical" evidence="7">
    <location>
        <begin position="182"/>
        <end position="204"/>
    </location>
</feature>
<dbReference type="SUPFAM" id="SSF103473">
    <property type="entry name" value="MFS general substrate transporter"/>
    <property type="match status" value="1"/>
</dbReference>
<dbReference type="InterPro" id="IPR036259">
    <property type="entry name" value="MFS_trans_sf"/>
</dbReference>
<evidence type="ECO:0000256" key="6">
    <source>
        <dbReference type="ARBA" id="ARBA00023136"/>
    </source>
</evidence>
<evidence type="ECO:0000256" key="1">
    <source>
        <dbReference type="ARBA" id="ARBA00004127"/>
    </source>
</evidence>
<dbReference type="PROSITE" id="PS50850">
    <property type="entry name" value="MFS"/>
    <property type="match status" value="1"/>
</dbReference>
<protein>
    <recommendedName>
        <fullName evidence="8">Major facilitator superfamily (MFS) profile domain-containing protein</fullName>
    </recommendedName>
</protein>
<dbReference type="InterPro" id="IPR011701">
    <property type="entry name" value="MFS"/>
</dbReference>
<proteinExistence type="inferred from homology"/>
<dbReference type="Pfam" id="PF07690">
    <property type="entry name" value="MFS_1"/>
    <property type="match status" value="1"/>
</dbReference>
<evidence type="ECO:0000256" key="3">
    <source>
        <dbReference type="ARBA" id="ARBA00022448"/>
    </source>
</evidence>
<dbReference type="InterPro" id="IPR051788">
    <property type="entry name" value="MFS_Transporter"/>
</dbReference>
<dbReference type="GO" id="GO:0022857">
    <property type="term" value="F:transmembrane transporter activity"/>
    <property type="evidence" value="ECO:0007669"/>
    <property type="project" value="InterPro"/>
</dbReference>
<dbReference type="InterPro" id="IPR020846">
    <property type="entry name" value="MFS_dom"/>
</dbReference>
<dbReference type="PANTHER" id="PTHR23514">
    <property type="entry name" value="BYPASS OF STOP CODON PROTEIN 6"/>
    <property type="match status" value="1"/>
</dbReference>
<evidence type="ECO:0000256" key="5">
    <source>
        <dbReference type="ARBA" id="ARBA00022989"/>
    </source>
</evidence>
<organism evidence="9 10">
    <name type="scientific">Pseudomonas fluorescens</name>
    <dbReference type="NCBI Taxonomy" id="294"/>
    <lineage>
        <taxon>Bacteria</taxon>
        <taxon>Pseudomonadati</taxon>
        <taxon>Pseudomonadota</taxon>
        <taxon>Gammaproteobacteria</taxon>
        <taxon>Pseudomonadales</taxon>
        <taxon>Pseudomonadaceae</taxon>
        <taxon>Pseudomonas</taxon>
    </lineage>
</organism>
<evidence type="ECO:0000313" key="10">
    <source>
        <dbReference type="Proteomes" id="UP000249493"/>
    </source>
</evidence>
<feature type="domain" description="Major facilitator superfamily (MFS) profile" evidence="8">
    <location>
        <begin position="20"/>
        <end position="435"/>
    </location>
</feature>
<accession>A0A327N9R9</accession>
<gene>
    <name evidence="9" type="ORF">DOZ80_10430</name>
</gene>
<feature type="transmembrane region" description="Helical" evidence="7">
    <location>
        <begin position="61"/>
        <end position="80"/>
    </location>
</feature>
<keyword evidence="6 7" id="KW-0472">Membrane</keyword>
<feature type="transmembrane region" description="Helical" evidence="7">
    <location>
        <begin position="294"/>
        <end position="313"/>
    </location>
</feature>
<feature type="transmembrane region" description="Helical" evidence="7">
    <location>
        <begin position="225"/>
        <end position="244"/>
    </location>
</feature>
<evidence type="ECO:0000256" key="4">
    <source>
        <dbReference type="ARBA" id="ARBA00022692"/>
    </source>
</evidence>
<reference evidence="9 10" key="1">
    <citation type="submission" date="2018-06" db="EMBL/GenBank/DDBJ databases">
        <authorList>
            <person name="Zhirakovskaya E."/>
        </authorList>
    </citation>
    <scope>NUCLEOTIDE SEQUENCE [LARGE SCALE GENOMIC DNA]</scope>
    <source>
        <strain evidence="9 10">LY3</strain>
    </source>
</reference>
<feature type="transmembrane region" description="Helical" evidence="7">
    <location>
        <begin position="350"/>
        <end position="374"/>
    </location>
</feature>
<dbReference type="GO" id="GO:0016020">
    <property type="term" value="C:membrane"/>
    <property type="evidence" value="ECO:0007669"/>
    <property type="project" value="TreeGrafter"/>
</dbReference>
<feature type="transmembrane region" description="Helical" evidence="7">
    <location>
        <begin position="412"/>
        <end position="430"/>
    </location>
</feature>
<feature type="transmembrane region" description="Helical" evidence="7">
    <location>
        <begin position="20"/>
        <end position="41"/>
    </location>
</feature>
<dbReference type="RefSeq" id="WP_111282438.1">
    <property type="nucleotide sequence ID" value="NZ_QLIN01000003.1"/>
</dbReference>
<dbReference type="PANTHER" id="PTHR23514:SF3">
    <property type="entry name" value="BYPASS OF STOP CODON PROTEIN 6"/>
    <property type="match status" value="1"/>
</dbReference>
<comment type="similarity">
    <text evidence="2">Belongs to the major facilitator superfamily.</text>
</comment>
<dbReference type="Gene3D" id="1.20.1250.20">
    <property type="entry name" value="MFS general substrate transporter like domains"/>
    <property type="match status" value="2"/>
</dbReference>
<comment type="caution">
    <text evidence="9">The sequence shown here is derived from an EMBL/GenBank/DDBJ whole genome shotgun (WGS) entry which is preliminary data.</text>
</comment>
<feature type="transmembrane region" description="Helical" evidence="7">
    <location>
        <begin position="92"/>
        <end position="111"/>
    </location>
</feature>
<dbReference type="Proteomes" id="UP000249493">
    <property type="component" value="Unassembled WGS sequence"/>
</dbReference>
<dbReference type="EMBL" id="QLIN01000003">
    <property type="protein sequence ID" value="RAI70876.1"/>
    <property type="molecule type" value="Genomic_DNA"/>
</dbReference>
<evidence type="ECO:0000313" key="9">
    <source>
        <dbReference type="EMBL" id="RAI70876.1"/>
    </source>
</evidence>
<name>A0A327N9R9_PSEFL</name>
<keyword evidence="3" id="KW-0813">Transport</keyword>
<feature type="transmembrane region" description="Helical" evidence="7">
    <location>
        <begin position="155"/>
        <end position="176"/>
    </location>
</feature>